<evidence type="ECO:0000313" key="1">
    <source>
        <dbReference type="EMBL" id="OXM16750.1"/>
    </source>
</evidence>
<dbReference type="NCBIfam" id="TIGR02833">
    <property type="entry name" value="spore_III_AB"/>
    <property type="match status" value="1"/>
</dbReference>
<keyword evidence="2" id="KW-1185">Reference proteome</keyword>
<proteinExistence type="predicted"/>
<protein>
    <submittedName>
        <fullName evidence="1">Stage III sporulation protein AB</fullName>
    </submittedName>
</protein>
<comment type="caution">
    <text evidence="1">The sequence shown here is derived from an EMBL/GenBank/DDBJ whole genome shotgun (WGS) entry which is preliminary data.</text>
</comment>
<dbReference type="InterPro" id="IPR014198">
    <property type="entry name" value="Spore_III_AB"/>
</dbReference>
<name>A0A229P3R4_9BACL</name>
<accession>A0A229P3R4</accession>
<sequence length="172" mass="19084">MIKGAGAVLILLAGTLIGFLQAARFAKRPQQLRELIHGLQRLETEIGYGYTLLPEALRRTGAPMTQPAASIFSGAADRLELADANSFEECWEESLQQCWPLTAMRKTELATMKRLGSTLGMSDREDQLKHLRLAQQQMQAEETGARDDQARYEKLSRSLGILIAALVVILMI</sequence>
<dbReference type="PIRSF" id="PIRSF021435">
    <property type="entry name" value="SpoIIIAB"/>
    <property type="match status" value="1"/>
</dbReference>
<dbReference type="Proteomes" id="UP000215145">
    <property type="component" value="Unassembled WGS sequence"/>
</dbReference>
<dbReference type="OrthoDB" id="1957909at2"/>
<reference evidence="1 2" key="1">
    <citation type="submission" date="2017-07" db="EMBL/GenBank/DDBJ databases">
        <title>Paenibacillus herberti R33 genome sequencing and assembly.</title>
        <authorList>
            <person name="Su W."/>
        </authorList>
    </citation>
    <scope>NUCLEOTIDE SEQUENCE [LARGE SCALE GENOMIC DNA]</scope>
    <source>
        <strain evidence="1 2">R33</strain>
    </source>
</reference>
<organism evidence="1 2">
    <name type="scientific">Paenibacillus herberti</name>
    <dbReference type="NCBI Taxonomy" id="1619309"/>
    <lineage>
        <taxon>Bacteria</taxon>
        <taxon>Bacillati</taxon>
        <taxon>Bacillota</taxon>
        <taxon>Bacilli</taxon>
        <taxon>Bacillales</taxon>
        <taxon>Paenibacillaceae</taxon>
        <taxon>Paenibacillus</taxon>
    </lineage>
</organism>
<evidence type="ECO:0000313" key="2">
    <source>
        <dbReference type="Proteomes" id="UP000215145"/>
    </source>
</evidence>
<dbReference type="EMBL" id="NMUQ01000001">
    <property type="protein sequence ID" value="OXM16750.1"/>
    <property type="molecule type" value="Genomic_DNA"/>
</dbReference>
<dbReference type="RefSeq" id="WP_089523833.1">
    <property type="nucleotide sequence ID" value="NZ_NMUQ01000001.1"/>
</dbReference>
<dbReference type="Pfam" id="PF09548">
    <property type="entry name" value="Spore_III_AB"/>
    <property type="match status" value="1"/>
</dbReference>
<dbReference type="AlphaFoldDB" id="A0A229P3R4"/>
<gene>
    <name evidence="1" type="primary">spoIIIAB</name>
    <name evidence="1" type="ORF">CGZ75_08865</name>
</gene>